<dbReference type="GO" id="GO:0005524">
    <property type="term" value="F:ATP binding"/>
    <property type="evidence" value="ECO:0007669"/>
    <property type="project" value="UniProtKB-KW"/>
</dbReference>
<keyword evidence="8" id="KW-1185">Reference proteome</keyword>
<dbReference type="EMBL" id="PVTL01000009">
    <property type="protein sequence ID" value="PRY65880.1"/>
    <property type="molecule type" value="Genomic_DNA"/>
</dbReference>
<keyword evidence="3" id="KW-0547">Nucleotide-binding</keyword>
<comment type="similarity">
    <text evidence="1">Belongs to the ABC transporter superfamily.</text>
</comment>
<dbReference type="InterPro" id="IPR003593">
    <property type="entry name" value="AAA+_ATPase"/>
</dbReference>
<dbReference type="PROSITE" id="PS00211">
    <property type="entry name" value="ABC_TRANSPORTER_1"/>
    <property type="match status" value="1"/>
</dbReference>
<dbReference type="GO" id="GO:0016887">
    <property type="term" value="F:ATP hydrolysis activity"/>
    <property type="evidence" value="ECO:0007669"/>
    <property type="project" value="InterPro"/>
</dbReference>
<evidence type="ECO:0000313" key="8">
    <source>
        <dbReference type="Proteomes" id="UP000237983"/>
    </source>
</evidence>
<evidence type="ECO:0000256" key="3">
    <source>
        <dbReference type="ARBA" id="ARBA00022741"/>
    </source>
</evidence>
<dbReference type="Gene3D" id="3.40.50.300">
    <property type="entry name" value="P-loop containing nucleotide triphosphate hydrolases"/>
    <property type="match status" value="1"/>
</dbReference>
<sequence>MSFSAPTAVSAASTTESDSVRAGSGSGPAAITVGLRGVTVIYDDRVSLDDVTIEFASGQMTAVAGSNGSGKSTLLGAIAGVVPLSAGTVELDGARVAYVAQRSSVPDHLPLSVRQVVEMGRWSQRGAWRRLTRDDRDIVASSIAAVGLEGFERRPLSALSGGQRQRALVAQGLAQRAQILLLDEPTAGLDNEACELIALALAAETLRGATVIHATHDSDVINAADRVLRLERGRFV</sequence>
<dbReference type="Pfam" id="PF00005">
    <property type="entry name" value="ABC_tran"/>
    <property type="match status" value="1"/>
</dbReference>
<evidence type="ECO:0000256" key="2">
    <source>
        <dbReference type="ARBA" id="ARBA00022448"/>
    </source>
</evidence>
<proteinExistence type="inferred from homology"/>
<organism evidence="7 8">
    <name type="scientific">Glaciihabitans tibetensis</name>
    <dbReference type="NCBI Taxonomy" id="1266600"/>
    <lineage>
        <taxon>Bacteria</taxon>
        <taxon>Bacillati</taxon>
        <taxon>Actinomycetota</taxon>
        <taxon>Actinomycetes</taxon>
        <taxon>Micrococcales</taxon>
        <taxon>Microbacteriaceae</taxon>
        <taxon>Glaciihabitans</taxon>
    </lineage>
</organism>
<evidence type="ECO:0000313" key="7">
    <source>
        <dbReference type="EMBL" id="PRY65880.1"/>
    </source>
</evidence>
<feature type="compositionally biased region" description="Low complexity" evidence="5">
    <location>
        <begin position="1"/>
        <end position="17"/>
    </location>
</feature>
<dbReference type="OrthoDB" id="5296765at2"/>
<dbReference type="NCBIfam" id="NF040873">
    <property type="entry name" value="AztA"/>
    <property type="match status" value="1"/>
</dbReference>
<keyword evidence="2" id="KW-0813">Transport</keyword>
<dbReference type="SMART" id="SM00382">
    <property type="entry name" value="AAA"/>
    <property type="match status" value="1"/>
</dbReference>
<dbReference type="InterPro" id="IPR027417">
    <property type="entry name" value="P-loop_NTPase"/>
</dbReference>
<evidence type="ECO:0000256" key="4">
    <source>
        <dbReference type="ARBA" id="ARBA00022840"/>
    </source>
</evidence>
<evidence type="ECO:0000259" key="6">
    <source>
        <dbReference type="PROSITE" id="PS50893"/>
    </source>
</evidence>
<comment type="caution">
    <text evidence="7">The sequence shown here is derived from an EMBL/GenBank/DDBJ whole genome shotgun (WGS) entry which is preliminary data.</text>
</comment>
<name>A0A2T0V6S8_9MICO</name>
<dbReference type="InterPro" id="IPR003439">
    <property type="entry name" value="ABC_transporter-like_ATP-bd"/>
</dbReference>
<feature type="region of interest" description="Disordered" evidence="5">
    <location>
        <begin position="1"/>
        <end position="26"/>
    </location>
</feature>
<dbReference type="InterPro" id="IPR047748">
    <property type="entry name" value="AztA-like"/>
</dbReference>
<dbReference type="SUPFAM" id="SSF52540">
    <property type="entry name" value="P-loop containing nucleoside triphosphate hydrolases"/>
    <property type="match status" value="1"/>
</dbReference>
<protein>
    <submittedName>
        <fullName evidence="7">Zinc/manganese transport system ATP-binding protein</fullName>
    </submittedName>
</protein>
<dbReference type="InterPro" id="IPR050153">
    <property type="entry name" value="Metal_Ion_Import_ABC"/>
</dbReference>
<reference evidence="7 8" key="1">
    <citation type="submission" date="2018-03" db="EMBL/GenBank/DDBJ databases">
        <title>Genomic Encyclopedia of Type Strains, Phase III (KMG-III): the genomes of soil and plant-associated and newly described type strains.</title>
        <authorList>
            <person name="Whitman W."/>
        </authorList>
    </citation>
    <scope>NUCLEOTIDE SEQUENCE [LARGE SCALE GENOMIC DNA]</scope>
    <source>
        <strain evidence="7 8">CGMCC 1.12484</strain>
    </source>
</reference>
<dbReference type="PROSITE" id="PS50893">
    <property type="entry name" value="ABC_TRANSPORTER_2"/>
    <property type="match status" value="1"/>
</dbReference>
<evidence type="ECO:0000256" key="1">
    <source>
        <dbReference type="ARBA" id="ARBA00005417"/>
    </source>
</evidence>
<dbReference type="RefSeq" id="WP_106214345.1">
    <property type="nucleotide sequence ID" value="NZ_PVTL01000009.1"/>
</dbReference>
<feature type="domain" description="ABC transporter" evidence="6">
    <location>
        <begin position="33"/>
        <end position="236"/>
    </location>
</feature>
<dbReference type="AlphaFoldDB" id="A0A2T0V6S8"/>
<gene>
    <name evidence="7" type="ORF">B0I08_10928</name>
</gene>
<dbReference type="Proteomes" id="UP000237983">
    <property type="component" value="Unassembled WGS sequence"/>
</dbReference>
<dbReference type="PANTHER" id="PTHR42734:SF5">
    <property type="entry name" value="IRON TRANSPORT SYSTEM ATP-BINDING PROTEIN HI_0361-RELATED"/>
    <property type="match status" value="1"/>
</dbReference>
<accession>A0A2T0V6S8</accession>
<evidence type="ECO:0000256" key="5">
    <source>
        <dbReference type="SAM" id="MobiDB-lite"/>
    </source>
</evidence>
<dbReference type="PANTHER" id="PTHR42734">
    <property type="entry name" value="METAL TRANSPORT SYSTEM ATP-BINDING PROTEIN TM_0124-RELATED"/>
    <property type="match status" value="1"/>
</dbReference>
<keyword evidence="4 7" id="KW-0067">ATP-binding</keyword>
<dbReference type="InterPro" id="IPR017871">
    <property type="entry name" value="ABC_transporter-like_CS"/>
</dbReference>